<dbReference type="KEGG" id="pno:SNOG_01157"/>
<gene>
    <name evidence="1" type="ORF">SNOG_01157</name>
</gene>
<dbReference type="AlphaFoldDB" id="Q0V4A7"/>
<evidence type="ECO:0000313" key="1">
    <source>
        <dbReference type="EMBL" id="EAT90806.1"/>
    </source>
</evidence>
<accession>Q0V4A7</accession>
<dbReference type="EMBL" id="CH445326">
    <property type="protein sequence ID" value="EAT90806.1"/>
    <property type="molecule type" value="Genomic_DNA"/>
</dbReference>
<reference evidence="2" key="1">
    <citation type="journal article" date="2007" name="Plant Cell">
        <title>Dothideomycete-plant interactions illuminated by genome sequencing and EST analysis of the wheat pathogen Stagonospora nodorum.</title>
        <authorList>
            <person name="Hane J.K."/>
            <person name="Lowe R.G."/>
            <person name="Solomon P.S."/>
            <person name="Tan K.C."/>
            <person name="Schoch C.L."/>
            <person name="Spatafora J.W."/>
            <person name="Crous P.W."/>
            <person name="Kodira C."/>
            <person name="Birren B.W."/>
            <person name="Galagan J.E."/>
            <person name="Torriani S.F."/>
            <person name="McDonald B.A."/>
            <person name="Oliver R.P."/>
        </authorList>
    </citation>
    <scope>NUCLEOTIDE SEQUENCE [LARGE SCALE GENOMIC DNA]</scope>
    <source>
        <strain evidence="2">SN15 / ATCC MYA-4574 / FGSC 10173</strain>
    </source>
</reference>
<dbReference type="GeneID" id="5968656"/>
<dbReference type="InParanoid" id="Q0V4A7"/>
<evidence type="ECO:0000313" key="2">
    <source>
        <dbReference type="Proteomes" id="UP000001055"/>
    </source>
</evidence>
<proteinExistence type="predicted"/>
<organism evidence="1 2">
    <name type="scientific">Phaeosphaeria nodorum (strain SN15 / ATCC MYA-4574 / FGSC 10173)</name>
    <name type="common">Glume blotch fungus</name>
    <name type="synonym">Parastagonospora nodorum</name>
    <dbReference type="NCBI Taxonomy" id="321614"/>
    <lineage>
        <taxon>Eukaryota</taxon>
        <taxon>Fungi</taxon>
        <taxon>Dikarya</taxon>
        <taxon>Ascomycota</taxon>
        <taxon>Pezizomycotina</taxon>
        <taxon>Dothideomycetes</taxon>
        <taxon>Pleosporomycetidae</taxon>
        <taxon>Pleosporales</taxon>
        <taxon>Pleosporineae</taxon>
        <taxon>Phaeosphaeriaceae</taxon>
        <taxon>Parastagonospora</taxon>
    </lineage>
</organism>
<dbReference type="Proteomes" id="UP000001055">
    <property type="component" value="Unassembled WGS sequence"/>
</dbReference>
<dbReference type="RefSeq" id="XP_001791811.1">
    <property type="nucleotide sequence ID" value="XM_001791759.1"/>
</dbReference>
<name>Q0V4A7_PHANO</name>
<sequence length="74" mass="7862">MCGTLKSGIVLTRQDVVLEAFDTYGSMNQKAAQVFGLVRHIGGVMLGSSMVIYLSLETGNPTANLGMQSQNPTI</sequence>
<protein>
    <submittedName>
        <fullName evidence="1">Uncharacterized protein</fullName>
    </submittedName>
</protein>